<dbReference type="Proteomes" id="UP000785679">
    <property type="component" value="Unassembled WGS sequence"/>
</dbReference>
<proteinExistence type="predicted"/>
<organism evidence="1 2">
    <name type="scientific">Halteria grandinella</name>
    <dbReference type="NCBI Taxonomy" id="5974"/>
    <lineage>
        <taxon>Eukaryota</taxon>
        <taxon>Sar</taxon>
        <taxon>Alveolata</taxon>
        <taxon>Ciliophora</taxon>
        <taxon>Intramacronucleata</taxon>
        <taxon>Spirotrichea</taxon>
        <taxon>Stichotrichia</taxon>
        <taxon>Sporadotrichida</taxon>
        <taxon>Halteriidae</taxon>
        <taxon>Halteria</taxon>
    </lineage>
</organism>
<evidence type="ECO:0000313" key="2">
    <source>
        <dbReference type="Proteomes" id="UP000785679"/>
    </source>
</evidence>
<dbReference type="EMBL" id="RRYP01040302">
    <property type="protein sequence ID" value="TNV67651.1"/>
    <property type="molecule type" value="Genomic_DNA"/>
</dbReference>
<evidence type="ECO:0000313" key="1">
    <source>
        <dbReference type="EMBL" id="TNV67651.1"/>
    </source>
</evidence>
<name>A0A8J8N8C6_HALGN</name>
<dbReference type="AlphaFoldDB" id="A0A8J8N8C6"/>
<sequence length="70" mass="7966">MLKVSFVFFQFQLFMARGQRERRPPHLKIAYPSNPHLGLSQGSARPECNGRASTWGNRLADHGIPCTRQV</sequence>
<gene>
    <name evidence="1" type="ORF">FGO68_gene3431</name>
</gene>
<protein>
    <submittedName>
        <fullName evidence="1">Uncharacterized protein</fullName>
    </submittedName>
</protein>
<keyword evidence="2" id="KW-1185">Reference proteome</keyword>
<accession>A0A8J8N8C6</accession>
<comment type="caution">
    <text evidence="1">The sequence shown here is derived from an EMBL/GenBank/DDBJ whole genome shotgun (WGS) entry which is preliminary data.</text>
</comment>
<reference evidence="1" key="1">
    <citation type="submission" date="2019-06" db="EMBL/GenBank/DDBJ databases">
        <authorList>
            <person name="Zheng W."/>
        </authorList>
    </citation>
    <scope>NUCLEOTIDE SEQUENCE</scope>
    <source>
        <strain evidence="1">QDHG01</strain>
    </source>
</reference>